<keyword evidence="4" id="KW-0378">Hydrolase</keyword>
<feature type="region of interest" description="Disordered" evidence="8">
    <location>
        <begin position="37"/>
        <end position="99"/>
    </location>
</feature>
<dbReference type="SMART" id="SM00847">
    <property type="entry name" value="HA2"/>
    <property type="match status" value="1"/>
</dbReference>
<dbReference type="GO" id="GO:0003724">
    <property type="term" value="F:RNA helicase activity"/>
    <property type="evidence" value="ECO:0007669"/>
    <property type="project" value="UniProtKB-EC"/>
</dbReference>
<evidence type="ECO:0000256" key="4">
    <source>
        <dbReference type="ARBA" id="ARBA00022801"/>
    </source>
</evidence>
<evidence type="ECO:0000256" key="8">
    <source>
        <dbReference type="SAM" id="MobiDB-lite"/>
    </source>
</evidence>
<dbReference type="InterPro" id="IPR007502">
    <property type="entry name" value="Helicase-assoc_dom"/>
</dbReference>
<accession>A0A2V0NU80</accession>
<dbReference type="PANTHER" id="PTHR18934:SF99">
    <property type="entry name" value="ATP-DEPENDENT RNA HELICASE DHX37-RELATED"/>
    <property type="match status" value="1"/>
</dbReference>
<reference evidence="11 12" key="1">
    <citation type="journal article" date="2018" name="Sci. Rep.">
        <title>Raphidocelis subcapitata (=Pseudokirchneriella subcapitata) provides an insight into genome evolution and environmental adaptations in the Sphaeropleales.</title>
        <authorList>
            <person name="Suzuki S."/>
            <person name="Yamaguchi H."/>
            <person name="Nakajima N."/>
            <person name="Kawachi M."/>
        </authorList>
    </citation>
    <scope>NUCLEOTIDE SEQUENCE [LARGE SCALE GENOMIC DNA]</scope>
    <source>
        <strain evidence="11 12">NIES-35</strain>
    </source>
</reference>
<dbReference type="GO" id="GO:0003723">
    <property type="term" value="F:RNA binding"/>
    <property type="evidence" value="ECO:0007669"/>
    <property type="project" value="TreeGrafter"/>
</dbReference>
<dbReference type="OrthoDB" id="10253254at2759"/>
<dbReference type="PROSITE" id="PS00690">
    <property type="entry name" value="DEAH_ATP_HELICASE"/>
    <property type="match status" value="1"/>
</dbReference>
<evidence type="ECO:0000313" key="12">
    <source>
        <dbReference type="Proteomes" id="UP000247498"/>
    </source>
</evidence>
<keyword evidence="6" id="KW-0067">ATP-binding</keyword>
<feature type="compositionally biased region" description="Gly residues" evidence="8">
    <location>
        <begin position="595"/>
        <end position="623"/>
    </location>
</feature>
<protein>
    <recommendedName>
        <fullName evidence="2">RNA helicase</fullName>
        <ecNumber evidence="2">3.6.4.13</ecNumber>
    </recommendedName>
</protein>
<dbReference type="SUPFAM" id="SSF52540">
    <property type="entry name" value="P-loop containing nucleoside triphosphate hydrolases"/>
    <property type="match status" value="1"/>
</dbReference>
<dbReference type="Pfam" id="PF00271">
    <property type="entry name" value="Helicase_C"/>
    <property type="match status" value="1"/>
</dbReference>
<feature type="domain" description="Helicase ATP-binding" evidence="9">
    <location>
        <begin position="357"/>
        <end position="522"/>
    </location>
</feature>
<feature type="compositionally biased region" description="Basic and acidic residues" evidence="8">
    <location>
        <begin position="69"/>
        <end position="99"/>
    </location>
</feature>
<dbReference type="Pfam" id="PF07717">
    <property type="entry name" value="OB_NTP_bind"/>
    <property type="match status" value="1"/>
</dbReference>
<feature type="region of interest" description="Disordered" evidence="8">
    <location>
        <begin position="1"/>
        <end position="20"/>
    </location>
</feature>
<feature type="compositionally biased region" description="Gly residues" evidence="8">
    <location>
        <begin position="638"/>
        <end position="648"/>
    </location>
</feature>
<gene>
    <name evidence="11" type="ORF">Rsub_03365</name>
</gene>
<dbReference type="InterPro" id="IPR027417">
    <property type="entry name" value="P-loop_NTPase"/>
</dbReference>
<dbReference type="InterPro" id="IPR056371">
    <property type="entry name" value="DHX37-like_C"/>
</dbReference>
<dbReference type="GO" id="GO:0005730">
    <property type="term" value="C:nucleolus"/>
    <property type="evidence" value="ECO:0007669"/>
    <property type="project" value="TreeGrafter"/>
</dbReference>
<dbReference type="FunFam" id="3.40.50.300:FF:000637">
    <property type="entry name" value="ATP-dependent RNA helicase DHX37/DHR1"/>
    <property type="match status" value="1"/>
</dbReference>
<dbReference type="FunCoup" id="A0A2V0NU80">
    <property type="interactions" value="2038"/>
</dbReference>
<feature type="compositionally biased region" description="Low complexity" evidence="8">
    <location>
        <begin position="1016"/>
        <end position="1027"/>
    </location>
</feature>
<dbReference type="Gene3D" id="3.40.50.300">
    <property type="entry name" value="P-loop containing nucleotide triphosphate hydrolases"/>
    <property type="match status" value="3"/>
</dbReference>
<dbReference type="PANTHER" id="PTHR18934">
    <property type="entry name" value="ATP-DEPENDENT RNA HELICASE"/>
    <property type="match status" value="1"/>
</dbReference>
<evidence type="ECO:0000259" key="9">
    <source>
        <dbReference type="PROSITE" id="PS51192"/>
    </source>
</evidence>
<evidence type="ECO:0000313" key="11">
    <source>
        <dbReference type="EMBL" id="GBF90232.1"/>
    </source>
</evidence>
<comment type="similarity">
    <text evidence="1">Belongs to the DEAD box helicase family. DEAH subfamily.</text>
</comment>
<feature type="compositionally biased region" description="Gly residues" evidence="8">
    <location>
        <begin position="755"/>
        <end position="780"/>
    </location>
</feature>
<evidence type="ECO:0000256" key="2">
    <source>
        <dbReference type="ARBA" id="ARBA00012552"/>
    </source>
</evidence>
<dbReference type="InterPro" id="IPR002464">
    <property type="entry name" value="DNA/RNA_helicase_DEAH_CS"/>
</dbReference>
<feature type="compositionally biased region" description="Basic residues" evidence="8">
    <location>
        <begin position="1"/>
        <end position="11"/>
    </location>
</feature>
<evidence type="ECO:0000256" key="7">
    <source>
        <dbReference type="ARBA" id="ARBA00047984"/>
    </source>
</evidence>
<dbReference type="Pfam" id="PF23362">
    <property type="entry name" value="DHX37_C"/>
    <property type="match status" value="1"/>
</dbReference>
<dbReference type="InParanoid" id="A0A2V0NU80"/>
<dbReference type="EMBL" id="BDRX01000015">
    <property type="protein sequence ID" value="GBF90232.1"/>
    <property type="molecule type" value="Genomic_DNA"/>
</dbReference>
<feature type="domain" description="Helicase C-terminal" evidence="10">
    <location>
        <begin position="707"/>
        <end position="919"/>
    </location>
</feature>
<dbReference type="GO" id="GO:0016787">
    <property type="term" value="F:hydrolase activity"/>
    <property type="evidence" value="ECO:0007669"/>
    <property type="project" value="UniProtKB-KW"/>
</dbReference>
<dbReference type="InterPro" id="IPR014001">
    <property type="entry name" value="Helicase_ATP-bd"/>
</dbReference>
<feature type="compositionally biased region" description="Acidic residues" evidence="8">
    <location>
        <begin position="1071"/>
        <end position="1083"/>
    </location>
</feature>
<sequence>MSSKRQRKHKVLGSLKSKQRAPQVDALDLLLEGANDEHGGLELAGPAGDGSNALVLAPKAKGGASKSEQAARDRQARELSKAEQRKLKQVAAKKERREELAQVFSRLHEASVDEERLQLLRPLHMRGARETKKQRLRRALKLQRAGVTTEAAAELLVERRRPPGSGGDGDEGSDSSGSGSGSGDSDDDDDGGGRSARFGAKPAAPAPATAAAAAATAAAAAAEQQPEQQQPTKRQRLPSGAAAAPAAPAAEQESSGDEAAAAAGAAERKREVLAAARAEAAALRREHGGDDADPEEAAALARRAKERAAAAAAAAAAGGAPRRVAVERPAGMQASREELPILGHESEVVDAIGVDDVVVPQFLLEAGYGCPSFPERAGAIGVTQPRRVAAVSTAARVAAELGSRIGGVVGYQVRYDRRVGPGSAIQFLTDGVLLRQLQADFLLSRYSALLVDEAHERSLNTDLLLGMLSRVVPLRRRMHEEWIAGGRVGQPVWPLKLVIMSATLRTEDFTGNRRLFPSPPPVLTVPARQYPVTVHFSRRTELHDYAGAAYRKVCRIHRELPPGGILVFVTGQREVESMCRRLRAAFGPGGRRRGGGGGGGGRGRADGAGGGGGAEGEGGGGGGKSKKRKAAEAALAARGGGGGGGSGGIANANDGGDGGGGDDAAAAPEEADAFGADAAEVELGAGGGGSEEEEDEVEGVVGSGVDDFDQMEEDEDEEEVQVLGGGEFTPEEIAAAEARFEQLYGLKLPGGGSSGAGAGAGPGGGPGGSDAAGRAAGGAARGARQPPPPLHVLPLYAMLPQAAQEAAFRPPPPGHRLVVVATNVAETSITIPGIRYVVDAGRSKQKLLESGGGLSKYEVRWVSKASAAQRAGRAGRTGPGHCYRLYSSAHFNDTFPEHTPPEIVNTPLEGVVLIMKAMGVEKVAGFPFPTPPDPDLLRSAMRCLTALAALDAAAPAGGGAARQQQLQEIGGRLTPLGAVMAGFPISPRHSRMVLEVVSWQRQQQQQQEEEEEEADGQAAGAAQQRGSGKAEKKKKQRQRRERVQVQALPYAVALAAALSLESPFMHVEGVAEGEAEAEAEGGEDGGGKARRSAAAAAHARFRSEDGDALSVLRALCAYEAACADGAGRRGGPLAAGEVFCRQSFLHARHLKEMSALRRQLMRTLQQQQQHRRTSDPAAAALQAQLAAAVAAAGDAPGPLPPPPAEVEGALRRALAAGWCDQIARRVRSAAYVARLMAEGGRKRHAVRYQPCELDEEVYLHPRSSLHASAPEFVVYTQLVRTVKRPYMAGVTAVEPAWLAACGSPLARPSPPLLEPGPFYRPESDAVLCWHEVAYGHHAWPLPRAARPAADAGARVAAFASALLAGRVLPCMASLAPALVAPPGTAARPELAGLPRVGELLAALEARRVDSRAALAAAWRKDPAFLRPQLALWVAAARKGALTQLWPRLLQEAGAA</sequence>
<dbReference type="PROSITE" id="PS51192">
    <property type="entry name" value="HELICASE_ATP_BIND_1"/>
    <property type="match status" value="1"/>
</dbReference>
<keyword evidence="3" id="KW-0547">Nucleotide-binding</keyword>
<feature type="compositionally biased region" description="Basic residues" evidence="8">
    <location>
        <begin position="1031"/>
        <end position="1040"/>
    </location>
</feature>
<feature type="compositionally biased region" description="Low complexity" evidence="8">
    <location>
        <begin position="241"/>
        <end position="265"/>
    </location>
</feature>
<dbReference type="CDD" id="cd18791">
    <property type="entry name" value="SF2_C_RHA"/>
    <property type="match status" value="1"/>
</dbReference>
<dbReference type="InterPro" id="IPR001650">
    <property type="entry name" value="Helicase_C-like"/>
</dbReference>
<organism evidence="11 12">
    <name type="scientific">Raphidocelis subcapitata</name>
    <dbReference type="NCBI Taxonomy" id="307507"/>
    <lineage>
        <taxon>Eukaryota</taxon>
        <taxon>Viridiplantae</taxon>
        <taxon>Chlorophyta</taxon>
        <taxon>core chlorophytes</taxon>
        <taxon>Chlorophyceae</taxon>
        <taxon>CS clade</taxon>
        <taxon>Sphaeropleales</taxon>
        <taxon>Selenastraceae</taxon>
        <taxon>Raphidocelis</taxon>
    </lineage>
</organism>
<dbReference type="SMART" id="SM00490">
    <property type="entry name" value="HELICc"/>
    <property type="match status" value="1"/>
</dbReference>
<comment type="caution">
    <text evidence="11">The sequence shown here is derived from an EMBL/GenBank/DDBJ whole genome shotgun (WGS) entry which is preliminary data.</text>
</comment>
<comment type="catalytic activity">
    <reaction evidence="7">
        <text>ATP + H2O = ADP + phosphate + H(+)</text>
        <dbReference type="Rhea" id="RHEA:13065"/>
        <dbReference type="ChEBI" id="CHEBI:15377"/>
        <dbReference type="ChEBI" id="CHEBI:15378"/>
        <dbReference type="ChEBI" id="CHEBI:30616"/>
        <dbReference type="ChEBI" id="CHEBI:43474"/>
        <dbReference type="ChEBI" id="CHEBI:456216"/>
        <dbReference type="EC" id="3.6.4.13"/>
    </reaction>
</comment>
<dbReference type="InterPro" id="IPR042035">
    <property type="entry name" value="DEAH_win-hel_dom"/>
</dbReference>
<dbReference type="PROSITE" id="PS51194">
    <property type="entry name" value="HELICASE_CTER"/>
    <property type="match status" value="1"/>
</dbReference>
<feature type="region of interest" description="Disordered" evidence="8">
    <location>
        <begin position="586"/>
        <end position="667"/>
    </location>
</feature>
<dbReference type="GO" id="GO:0005524">
    <property type="term" value="F:ATP binding"/>
    <property type="evidence" value="ECO:0007669"/>
    <property type="project" value="UniProtKB-KW"/>
</dbReference>
<dbReference type="EC" id="3.6.4.13" evidence="2"/>
<evidence type="ECO:0000256" key="3">
    <source>
        <dbReference type="ARBA" id="ARBA00022741"/>
    </source>
</evidence>
<feature type="region of interest" description="Disordered" evidence="8">
    <location>
        <begin position="121"/>
        <end position="269"/>
    </location>
</feature>
<evidence type="ECO:0000256" key="5">
    <source>
        <dbReference type="ARBA" id="ARBA00022806"/>
    </source>
</evidence>
<evidence type="ECO:0000259" key="10">
    <source>
        <dbReference type="PROSITE" id="PS51194"/>
    </source>
</evidence>
<dbReference type="SMART" id="SM00487">
    <property type="entry name" value="DEXDc"/>
    <property type="match status" value="1"/>
</dbReference>
<feature type="region of interest" description="Disordered" evidence="8">
    <location>
        <begin position="281"/>
        <end position="303"/>
    </location>
</feature>
<dbReference type="STRING" id="307507.A0A2V0NU80"/>
<proteinExistence type="inferred from homology"/>
<dbReference type="Proteomes" id="UP000247498">
    <property type="component" value="Unassembled WGS sequence"/>
</dbReference>
<dbReference type="Pfam" id="PF21010">
    <property type="entry name" value="HA2_C"/>
    <property type="match status" value="1"/>
</dbReference>
<keyword evidence="12" id="KW-1185">Reference proteome</keyword>
<dbReference type="GO" id="GO:0000462">
    <property type="term" value="P:maturation of SSU-rRNA from tricistronic rRNA transcript (SSU-rRNA, 5.8S rRNA, LSU-rRNA)"/>
    <property type="evidence" value="ECO:0007669"/>
    <property type="project" value="TreeGrafter"/>
</dbReference>
<evidence type="ECO:0000256" key="6">
    <source>
        <dbReference type="ARBA" id="ARBA00022840"/>
    </source>
</evidence>
<evidence type="ECO:0000256" key="1">
    <source>
        <dbReference type="ARBA" id="ARBA00008792"/>
    </source>
</evidence>
<dbReference type="Gene3D" id="1.10.10.2130">
    <property type="entry name" value="DEAH helicase family, winged-helix domain"/>
    <property type="match status" value="1"/>
</dbReference>
<dbReference type="InterPro" id="IPR011709">
    <property type="entry name" value="DEAD-box_helicase_OB_fold"/>
</dbReference>
<feature type="compositionally biased region" description="Low complexity" evidence="8">
    <location>
        <begin position="202"/>
        <end position="231"/>
    </location>
</feature>
<feature type="region of interest" description="Disordered" evidence="8">
    <location>
        <begin position="1071"/>
        <end position="1091"/>
    </location>
</feature>
<name>A0A2V0NU80_9CHLO</name>
<feature type="region of interest" description="Disordered" evidence="8">
    <location>
        <begin position="1004"/>
        <end position="1041"/>
    </location>
</feature>
<keyword evidence="5 11" id="KW-0347">Helicase</keyword>
<feature type="region of interest" description="Disordered" evidence="8">
    <location>
        <begin position="755"/>
        <end position="787"/>
    </location>
</feature>